<protein>
    <submittedName>
        <fullName evidence="1">Uncharacterized protein</fullName>
    </submittedName>
</protein>
<evidence type="ECO:0000313" key="3">
    <source>
        <dbReference type="Proteomes" id="UP000000763"/>
    </source>
</evidence>
<dbReference type="EMBL" id="AP006459">
    <property type="protein sequence ID" value="BAD32036.1"/>
    <property type="molecule type" value="Genomic_DNA"/>
</dbReference>
<reference evidence="2" key="2">
    <citation type="submission" date="2003-05" db="EMBL/GenBank/DDBJ databases">
        <title>Oryza sativa nipponbare(GA3) genomic DNA, chromosome 7, BAC clone:OSJNBa0084D17.</title>
        <authorList>
            <person name="Sasaki T."/>
            <person name="Matsumoto T."/>
            <person name="Katayose Y."/>
        </authorList>
    </citation>
    <scope>NUCLEOTIDE SEQUENCE</scope>
</reference>
<accession>Q8H494</accession>
<evidence type="ECO:0000313" key="1">
    <source>
        <dbReference type="EMBL" id="BAC20064.1"/>
    </source>
</evidence>
<dbReference type="Proteomes" id="UP000000763">
    <property type="component" value="Chromosome 7"/>
</dbReference>
<dbReference type="AlphaFoldDB" id="Q8H494"/>
<gene>
    <name evidence="1" type="primary">P0427D10.141</name>
    <name evidence="2" type="ORF">OSJNBa0084D17.3</name>
</gene>
<name>Q8H494_ORYSJ</name>
<dbReference type="EMBL" id="AP004272">
    <property type="protein sequence ID" value="BAC20064.1"/>
    <property type="molecule type" value="Genomic_DNA"/>
</dbReference>
<organism evidence="1 3">
    <name type="scientific">Oryza sativa subsp. japonica</name>
    <name type="common">Rice</name>
    <dbReference type="NCBI Taxonomy" id="39947"/>
    <lineage>
        <taxon>Eukaryota</taxon>
        <taxon>Viridiplantae</taxon>
        <taxon>Streptophyta</taxon>
        <taxon>Embryophyta</taxon>
        <taxon>Tracheophyta</taxon>
        <taxon>Spermatophyta</taxon>
        <taxon>Magnoliopsida</taxon>
        <taxon>Liliopsida</taxon>
        <taxon>Poales</taxon>
        <taxon>Poaceae</taxon>
        <taxon>BOP clade</taxon>
        <taxon>Oryzoideae</taxon>
        <taxon>Oryzeae</taxon>
        <taxon>Oryzinae</taxon>
        <taxon>Oryza</taxon>
        <taxon>Oryza sativa</taxon>
    </lineage>
</organism>
<sequence>MADTGYRCQVIESVGNAFGTLAFTCATVVLCEQCCYQNHIVAIFANFFARLLENDNMT</sequence>
<evidence type="ECO:0000313" key="2">
    <source>
        <dbReference type="EMBL" id="BAD32036.1"/>
    </source>
</evidence>
<reference evidence="3" key="4">
    <citation type="journal article" date="2008" name="Nucleic Acids Res.">
        <title>The rice annotation project database (RAP-DB): 2008 update.</title>
        <authorList>
            <consortium name="The rice annotation project (RAP)"/>
        </authorList>
    </citation>
    <scope>GENOME REANNOTATION</scope>
    <source>
        <strain evidence="3">cv. Nipponbare</strain>
    </source>
</reference>
<proteinExistence type="predicted"/>
<reference evidence="3" key="3">
    <citation type="journal article" date="2005" name="Nature">
        <title>The map-based sequence of the rice genome.</title>
        <authorList>
            <consortium name="International rice genome sequencing project (IRGSP)"/>
            <person name="Matsumoto T."/>
            <person name="Wu J."/>
            <person name="Kanamori H."/>
            <person name="Katayose Y."/>
            <person name="Fujisawa M."/>
            <person name="Namiki N."/>
            <person name="Mizuno H."/>
            <person name="Yamamoto K."/>
            <person name="Antonio B.A."/>
            <person name="Baba T."/>
            <person name="Sakata K."/>
            <person name="Nagamura Y."/>
            <person name="Aoki H."/>
            <person name="Arikawa K."/>
            <person name="Arita K."/>
            <person name="Bito T."/>
            <person name="Chiden Y."/>
            <person name="Fujitsuka N."/>
            <person name="Fukunaka R."/>
            <person name="Hamada M."/>
            <person name="Harada C."/>
            <person name="Hayashi A."/>
            <person name="Hijishita S."/>
            <person name="Honda M."/>
            <person name="Hosokawa S."/>
            <person name="Ichikawa Y."/>
            <person name="Idonuma A."/>
            <person name="Iijima M."/>
            <person name="Ikeda M."/>
            <person name="Ikeno M."/>
            <person name="Ito K."/>
            <person name="Ito S."/>
            <person name="Ito T."/>
            <person name="Ito Y."/>
            <person name="Ito Y."/>
            <person name="Iwabuchi A."/>
            <person name="Kamiya K."/>
            <person name="Karasawa W."/>
            <person name="Kurita K."/>
            <person name="Katagiri S."/>
            <person name="Kikuta A."/>
            <person name="Kobayashi H."/>
            <person name="Kobayashi N."/>
            <person name="Machita K."/>
            <person name="Maehara T."/>
            <person name="Masukawa M."/>
            <person name="Mizubayashi T."/>
            <person name="Mukai Y."/>
            <person name="Nagasaki H."/>
            <person name="Nagata Y."/>
            <person name="Naito S."/>
            <person name="Nakashima M."/>
            <person name="Nakama Y."/>
            <person name="Nakamichi Y."/>
            <person name="Nakamura M."/>
            <person name="Meguro A."/>
            <person name="Negishi M."/>
            <person name="Ohta I."/>
            <person name="Ohta T."/>
            <person name="Okamoto M."/>
            <person name="Ono N."/>
            <person name="Saji S."/>
            <person name="Sakaguchi M."/>
            <person name="Sakai K."/>
            <person name="Shibata M."/>
            <person name="Shimokawa T."/>
            <person name="Song J."/>
            <person name="Takazaki Y."/>
            <person name="Terasawa K."/>
            <person name="Tsugane M."/>
            <person name="Tsuji K."/>
            <person name="Ueda S."/>
            <person name="Waki K."/>
            <person name="Yamagata H."/>
            <person name="Yamamoto M."/>
            <person name="Yamamoto S."/>
            <person name="Yamane H."/>
            <person name="Yoshiki S."/>
            <person name="Yoshihara R."/>
            <person name="Yukawa K."/>
            <person name="Zhong H."/>
            <person name="Yano M."/>
            <person name="Yuan Q."/>
            <person name="Ouyang S."/>
            <person name="Liu J."/>
            <person name="Jones K.M."/>
            <person name="Gansberger K."/>
            <person name="Moffat K."/>
            <person name="Hill J."/>
            <person name="Bera J."/>
            <person name="Fadrosh D."/>
            <person name="Jin S."/>
            <person name="Johri S."/>
            <person name="Kim M."/>
            <person name="Overton L."/>
            <person name="Reardon M."/>
            <person name="Tsitrin T."/>
            <person name="Vuong H."/>
            <person name="Weaver B."/>
            <person name="Ciecko A."/>
            <person name="Tallon L."/>
            <person name="Jackson J."/>
            <person name="Pai G."/>
            <person name="Aken S.V."/>
            <person name="Utterback T."/>
            <person name="Reidmuller S."/>
            <person name="Feldblyum T."/>
            <person name="Hsiao J."/>
            <person name="Zismann V."/>
            <person name="Iobst S."/>
            <person name="de Vazeille A.R."/>
            <person name="Buell C.R."/>
            <person name="Ying K."/>
            <person name="Li Y."/>
            <person name="Lu T."/>
            <person name="Huang Y."/>
            <person name="Zhao Q."/>
            <person name="Feng Q."/>
            <person name="Zhang L."/>
            <person name="Zhu J."/>
            <person name="Weng Q."/>
            <person name="Mu J."/>
            <person name="Lu Y."/>
            <person name="Fan D."/>
            <person name="Liu Y."/>
            <person name="Guan J."/>
            <person name="Zhang Y."/>
            <person name="Yu S."/>
            <person name="Liu X."/>
            <person name="Zhang Y."/>
            <person name="Hong G."/>
            <person name="Han B."/>
            <person name="Choisne N."/>
            <person name="Demange N."/>
            <person name="Orjeda G."/>
            <person name="Samain S."/>
            <person name="Cattolico L."/>
            <person name="Pelletier E."/>
            <person name="Couloux A."/>
            <person name="Segurens B."/>
            <person name="Wincker P."/>
            <person name="D'Hont A."/>
            <person name="Scarpelli C."/>
            <person name="Weissenbach J."/>
            <person name="Salanoubat M."/>
            <person name="Quetier F."/>
            <person name="Yu Y."/>
            <person name="Kim H.R."/>
            <person name="Rambo T."/>
            <person name="Currie J."/>
            <person name="Collura K."/>
            <person name="Luo M."/>
            <person name="Yang T."/>
            <person name="Ammiraju J.S.S."/>
            <person name="Engler F."/>
            <person name="Soderlund C."/>
            <person name="Wing R.A."/>
            <person name="Palmer L.E."/>
            <person name="de la Bastide M."/>
            <person name="Spiegel L."/>
            <person name="Nascimento L."/>
            <person name="Zutavern T."/>
            <person name="O'Shaughnessy A."/>
            <person name="Dike S."/>
            <person name="Dedhia N."/>
            <person name="Preston R."/>
            <person name="Balija V."/>
            <person name="McCombie W.R."/>
            <person name="Chow T."/>
            <person name="Chen H."/>
            <person name="Chung M."/>
            <person name="Chen C."/>
            <person name="Shaw J."/>
            <person name="Wu H."/>
            <person name="Hsiao K."/>
            <person name="Chao Y."/>
            <person name="Chu M."/>
            <person name="Cheng C."/>
            <person name="Hour A."/>
            <person name="Lee P."/>
            <person name="Lin S."/>
            <person name="Lin Y."/>
            <person name="Liou J."/>
            <person name="Liu S."/>
            <person name="Hsing Y."/>
            <person name="Raghuvanshi S."/>
            <person name="Mohanty A."/>
            <person name="Bharti A.K."/>
            <person name="Gaur A."/>
            <person name="Gupta V."/>
            <person name="Kumar D."/>
            <person name="Ravi V."/>
            <person name="Vij S."/>
            <person name="Kapur A."/>
            <person name="Khurana P."/>
            <person name="Khurana P."/>
            <person name="Khurana J.P."/>
            <person name="Tyagi A.K."/>
            <person name="Gaikwad K."/>
            <person name="Singh A."/>
            <person name="Dalal V."/>
            <person name="Srivastava S."/>
            <person name="Dixit A."/>
            <person name="Pal A.K."/>
            <person name="Ghazi I.A."/>
            <person name="Yadav M."/>
            <person name="Pandit A."/>
            <person name="Bhargava A."/>
            <person name="Sureshbabu K."/>
            <person name="Batra K."/>
            <person name="Sharma T.R."/>
            <person name="Mohapatra T."/>
            <person name="Singh N.K."/>
            <person name="Messing J."/>
            <person name="Nelson A.B."/>
            <person name="Fuks G."/>
            <person name="Kavchok S."/>
            <person name="Keizer G."/>
            <person name="Linton E."/>
            <person name="Llaca V."/>
            <person name="Song R."/>
            <person name="Tanyolac B."/>
            <person name="Young S."/>
            <person name="Ho-Il K."/>
            <person name="Hahn J.H."/>
            <person name="Sangsakoo G."/>
            <person name="Vanavichit A."/>
            <person name="de Mattos Luiz.A.T."/>
            <person name="Zimmer P.D."/>
            <person name="Malone G."/>
            <person name="Dellagostin O."/>
            <person name="de Oliveira A.C."/>
            <person name="Bevan M."/>
            <person name="Bancroft I."/>
            <person name="Minx P."/>
            <person name="Cordum H."/>
            <person name="Wilson R."/>
            <person name="Cheng Z."/>
            <person name="Jin W."/>
            <person name="Jiang J."/>
            <person name="Leong S.A."/>
            <person name="Iwama H."/>
            <person name="Gojobori T."/>
            <person name="Itoh T."/>
            <person name="Niimura Y."/>
            <person name="Fujii Y."/>
            <person name="Habara T."/>
            <person name="Sakai H."/>
            <person name="Sato Y."/>
            <person name="Wilson G."/>
            <person name="Kumar K."/>
            <person name="McCouch S."/>
            <person name="Juretic N."/>
            <person name="Hoen D."/>
            <person name="Wright S."/>
            <person name="Bruskiewich R."/>
            <person name="Bureau T."/>
            <person name="Miyao A."/>
            <person name="Hirochika H."/>
            <person name="Nishikawa T."/>
            <person name="Kadowaki K."/>
            <person name="Sugiura M."/>
            <person name="Burr B."/>
            <person name="Sasaki T."/>
        </authorList>
    </citation>
    <scope>NUCLEOTIDE SEQUENCE [LARGE SCALE GENOMIC DNA]</scope>
    <source>
        <strain evidence="3">cv. Nipponbare</strain>
    </source>
</reference>
<reference evidence="1" key="1">
    <citation type="submission" date="2001-10" db="EMBL/GenBank/DDBJ databases">
        <title>Oryza sativa nipponbare(GA3) genomic DNA, chromosome 7, PAC clone:P0427D10.</title>
        <authorList>
            <person name="Sasaki T."/>
            <person name="Matsumoto T."/>
            <person name="Yamamoto K."/>
        </authorList>
    </citation>
    <scope>NUCLEOTIDE SEQUENCE</scope>
</reference>